<protein>
    <submittedName>
        <fullName evidence="1">Uncharacterized protein</fullName>
    </submittedName>
</protein>
<keyword evidence="2" id="KW-1185">Reference proteome</keyword>
<comment type="caution">
    <text evidence="1">The sequence shown here is derived from an EMBL/GenBank/DDBJ whole genome shotgun (WGS) entry which is preliminary data.</text>
</comment>
<dbReference type="EMBL" id="JAWDJW010002940">
    <property type="protein sequence ID" value="KAK3077357.1"/>
    <property type="molecule type" value="Genomic_DNA"/>
</dbReference>
<proteinExistence type="predicted"/>
<accession>A0ACC3DLJ0</accession>
<evidence type="ECO:0000313" key="2">
    <source>
        <dbReference type="Proteomes" id="UP001186974"/>
    </source>
</evidence>
<gene>
    <name evidence="1" type="ORF">LTS18_010492</name>
</gene>
<organism evidence="1 2">
    <name type="scientific">Coniosporium uncinatum</name>
    <dbReference type="NCBI Taxonomy" id="93489"/>
    <lineage>
        <taxon>Eukaryota</taxon>
        <taxon>Fungi</taxon>
        <taxon>Dikarya</taxon>
        <taxon>Ascomycota</taxon>
        <taxon>Pezizomycotina</taxon>
        <taxon>Dothideomycetes</taxon>
        <taxon>Dothideomycetes incertae sedis</taxon>
        <taxon>Coniosporium</taxon>
    </lineage>
</organism>
<dbReference type="Proteomes" id="UP001186974">
    <property type="component" value="Unassembled WGS sequence"/>
</dbReference>
<sequence length="347" mass="39655">NEPNAFGAQQAGQVYDNYKFLTLPQLRALNIDHLVGTTSVLRPYMHGYFVPQGLYEEARIISNPDAFLEQRQKSIQNKINAERESRIRGNKQVKVKVNRRMAEKLIERDEKNERRKARRLIERGEDAEPVQPVNEDQEAEDEAGEMPQTTKEPARLLTDPRFAELFQDEDFEIDENSREFQQLNPSTKSEEVARLPKGLTAAQEEMLDDRRVNSDSDEEDSDASDASDASESREVKRPTRPQDTKTTTQRPQKPNKFKTPQMSVSTSGARPQQKKDSSFGSRMSQIKDKPSNGRQKSSVVGEKEVTFAPAVKRKQAGRPNFEDGRADGRRRDKKDRRSASGNAFRRM</sequence>
<name>A0ACC3DLJ0_9PEZI</name>
<reference evidence="1" key="1">
    <citation type="submission" date="2024-09" db="EMBL/GenBank/DDBJ databases">
        <title>Black Yeasts Isolated from many extreme environments.</title>
        <authorList>
            <person name="Coleine C."/>
            <person name="Stajich J.E."/>
            <person name="Selbmann L."/>
        </authorList>
    </citation>
    <scope>NUCLEOTIDE SEQUENCE</scope>
    <source>
        <strain evidence="1">CCFEE 5737</strain>
    </source>
</reference>
<feature type="non-terminal residue" evidence="1">
    <location>
        <position position="1"/>
    </location>
</feature>
<evidence type="ECO:0000313" key="1">
    <source>
        <dbReference type="EMBL" id="KAK3077357.1"/>
    </source>
</evidence>